<evidence type="ECO:0000256" key="1">
    <source>
        <dbReference type="SAM" id="MobiDB-lite"/>
    </source>
</evidence>
<dbReference type="Proteomes" id="UP000285310">
    <property type="component" value="Unassembled WGS sequence"/>
</dbReference>
<name>A0A423PZA6_9GAMM</name>
<evidence type="ECO:0000313" key="3">
    <source>
        <dbReference type="Proteomes" id="UP000285310"/>
    </source>
</evidence>
<organism evidence="2 3">
    <name type="scientific">Salinisphaera japonica YTM-1</name>
    <dbReference type="NCBI Taxonomy" id="1209778"/>
    <lineage>
        <taxon>Bacteria</taxon>
        <taxon>Pseudomonadati</taxon>
        <taxon>Pseudomonadota</taxon>
        <taxon>Gammaproteobacteria</taxon>
        <taxon>Salinisphaerales</taxon>
        <taxon>Salinisphaeraceae</taxon>
        <taxon>Salinisphaera</taxon>
    </lineage>
</organism>
<gene>
    <name evidence="2" type="ORF">SAJA_04240</name>
</gene>
<protein>
    <submittedName>
        <fullName evidence="2">Uncharacterized protein</fullName>
    </submittedName>
</protein>
<proteinExistence type="predicted"/>
<feature type="region of interest" description="Disordered" evidence="1">
    <location>
        <begin position="1"/>
        <end position="21"/>
    </location>
</feature>
<dbReference type="EMBL" id="AYKG01000009">
    <property type="protein sequence ID" value="ROO30880.1"/>
    <property type="molecule type" value="Genomic_DNA"/>
</dbReference>
<accession>A0A423PZA6</accession>
<dbReference type="RefSeq" id="WP_123657390.1">
    <property type="nucleotide sequence ID" value="NZ_AYKG01000009.1"/>
</dbReference>
<dbReference type="OrthoDB" id="7061729at2"/>
<dbReference type="InParanoid" id="A0A423PZA6"/>
<reference evidence="2 3" key="1">
    <citation type="submission" date="2013-10" db="EMBL/GenBank/DDBJ databases">
        <title>Salinisphaera japonica YTM-1 Genome Sequencing.</title>
        <authorList>
            <person name="Lai Q."/>
            <person name="Li C."/>
            <person name="Shao Z."/>
        </authorList>
    </citation>
    <scope>NUCLEOTIDE SEQUENCE [LARGE SCALE GENOMIC DNA]</scope>
    <source>
        <strain evidence="2 3">YTM-1</strain>
    </source>
</reference>
<keyword evidence="3" id="KW-1185">Reference proteome</keyword>
<sequence length="169" mass="18727">MSENNSTVDPDQLDPNALPPHVYHRTVGPALEIVADIAAKRGHKHLFDDMPAMLALVDIVTRLADSYQTFHPDMPDSHRPLLEGAATAACVMVFQQAKLEPETTRQLLSALEAAYKRLHEEDVIDGAARFSAMAASYLDQDDREQAKHCLKQASQQVIASIEAWQETSH</sequence>
<comment type="caution">
    <text evidence="2">The sequence shown here is derived from an EMBL/GenBank/DDBJ whole genome shotgun (WGS) entry which is preliminary data.</text>
</comment>
<dbReference type="AlphaFoldDB" id="A0A423PZA6"/>
<evidence type="ECO:0000313" key="2">
    <source>
        <dbReference type="EMBL" id="ROO30880.1"/>
    </source>
</evidence>